<dbReference type="InterPro" id="IPR000515">
    <property type="entry name" value="MetI-like"/>
</dbReference>
<name>A0ABP5FSF6_9MICO</name>
<comment type="similarity">
    <text evidence="2">Belongs to the binding-protein-dependent transport system permease family. CysTW subfamily.</text>
</comment>
<feature type="transmembrane region" description="Helical" evidence="8">
    <location>
        <begin position="121"/>
        <end position="144"/>
    </location>
</feature>
<proteinExistence type="inferred from homology"/>
<evidence type="ECO:0000259" key="10">
    <source>
        <dbReference type="PROSITE" id="PS50928"/>
    </source>
</evidence>
<feature type="transmembrane region" description="Helical" evidence="8">
    <location>
        <begin position="252"/>
        <end position="271"/>
    </location>
</feature>
<feature type="transmembrane region" description="Helical" evidence="8">
    <location>
        <begin position="31"/>
        <end position="54"/>
    </location>
</feature>
<comment type="subcellular location">
    <subcellularLocation>
        <location evidence="1 8">Cell membrane</location>
        <topology evidence="1 8">Multi-pass membrane protein</topology>
    </subcellularLocation>
</comment>
<keyword evidence="5 8" id="KW-0812">Transmembrane</keyword>
<dbReference type="RefSeq" id="WP_344370702.1">
    <property type="nucleotide sequence ID" value="NZ_BAAAPW010000002.1"/>
</dbReference>
<evidence type="ECO:0000256" key="3">
    <source>
        <dbReference type="ARBA" id="ARBA00022448"/>
    </source>
</evidence>
<dbReference type="PANTHER" id="PTHR43848:SF2">
    <property type="entry name" value="PUTRESCINE TRANSPORT SYSTEM PERMEASE PROTEIN POTI"/>
    <property type="match status" value="1"/>
</dbReference>
<keyword evidence="12" id="KW-1185">Reference proteome</keyword>
<dbReference type="InterPro" id="IPR051789">
    <property type="entry name" value="Bact_Polyamine_Transport"/>
</dbReference>
<keyword evidence="7 8" id="KW-0472">Membrane</keyword>
<evidence type="ECO:0000256" key="8">
    <source>
        <dbReference type="RuleBase" id="RU363032"/>
    </source>
</evidence>
<feature type="transmembrane region" description="Helical" evidence="8">
    <location>
        <begin position="195"/>
        <end position="216"/>
    </location>
</feature>
<feature type="domain" description="ABC transmembrane type-1" evidence="10">
    <location>
        <begin position="84"/>
        <end position="270"/>
    </location>
</feature>
<dbReference type="Pfam" id="PF00528">
    <property type="entry name" value="BPD_transp_1"/>
    <property type="match status" value="1"/>
</dbReference>
<organism evidence="11 12">
    <name type="scientific">Agromyces tropicus</name>
    <dbReference type="NCBI Taxonomy" id="555371"/>
    <lineage>
        <taxon>Bacteria</taxon>
        <taxon>Bacillati</taxon>
        <taxon>Actinomycetota</taxon>
        <taxon>Actinomycetes</taxon>
        <taxon>Micrococcales</taxon>
        <taxon>Microbacteriaceae</taxon>
        <taxon>Agromyces</taxon>
    </lineage>
</organism>
<feature type="region of interest" description="Disordered" evidence="9">
    <location>
        <begin position="1"/>
        <end position="22"/>
    </location>
</feature>
<dbReference type="PROSITE" id="PS50928">
    <property type="entry name" value="ABC_TM1"/>
    <property type="match status" value="1"/>
</dbReference>
<evidence type="ECO:0000313" key="11">
    <source>
        <dbReference type="EMBL" id="GAA2030764.1"/>
    </source>
</evidence>
<dbReference type="InterPro" id="IPR035906">
    <property type="entry name" value="MetI-like_sf"/>
</dbReference>
<keyword evidence="6 8" id="KW-1133">Transmembrane helix</keyword>
<dbReference type="SUPFAM" id="SSF161098">
    <property type="entry name" value="MetI-like"/>
    <property type="match status" value="1"/>
</dbReference>
<dbReference type="PANTHER" id="PTHR43848">
    <property type="entry name" value="PUTRESCINE TRANSPORT SYSTEM PERMEASE PROTEIN POTI"/>
    <property type="match status" value="1"/>
</dbReference>
<feature type="compositionally biased region" description="Low complexity" evidence="9">
    <location>
        <begin position="1"/>
        <end position="18"/>
    </location>
</feature>
<evidence type="ECO:0000256" key="9">
    <source>
        <dbReference type="SAM" id="MobiDB-lite"/>
    </source>
</evidence>
<sequence>MAEATATVTAATTTDAAPAPAPARRRRRRGILVPLWLGYVFLYLPIVIVVVMSFNDSRNLFVWNGFSLRWYPELFRDGAMMQGLANTLVVASGATLIATVLGTLLAYGIHHYTRGGLIRAFAIAPAILPDLLLGIGLLTFFSLLSVTLGLHSVILAHAVFATAFVTAIVLARMANLDPSLEEASRDLGMGPARTFLRITLPQLAPGIVAGALLAFTLSLDEFVIAFFTTAPTQPTLPIVIYSMVRFGVTPEVNALATLLLLVSIVAVISAQRLTRLTGPER</sequence>
<feature type="transmembrane region" description="Helical" evidence="8">
    <location>
        <begin position="222"/>
        <end position="240"/>
    </location>
</feature>
<accession>A0ABP5FSF6</accession>
<dbReference type="CDD" id="cd06261">
    <property type="entry name" value="TM_PBP2"/>
    <property type="match status" value="1"/>
</dbReference>
<dbReference type="Proteomes" id="UP001501196">
    <property type="component" value="Unassembled WGS sequence"/>
</dbReference>
<evidence type="ECO:0000256" key="6">
    <source>
        <dbReference type="ARBA" id="ARBA00022989"/>
    </source>
</evidence>
<dbReference type="Gene3D" id="1.10.3720.10">
    <property type="entry name" value="MetI-like"/>
    <property type="match status" value="1"/>
</dbReference>
<keyword evidence="3 8" id="KW-0813">Transport</keyword>
<evidence type="ECO:0000256" key="1">
    <source>
        <dbReference type="ARBA" id="ARBA00004651"/>
    </source>
</evidence>
<gene>
    <name evidence="11" type="ORF">GCM10009819_13180</name>
</gene>
<feature type="transmembrane region" description="Helical" evidence="8">
    <location>
        <begin position="84"/>
        <end position="109"/>
    </location>
</feature>
<dbReference type="EMBL" id="BAAAPW010000002">
    <property type="protein sequence ID" value="GAA2030764.1"/>
    <property type="molecule type" value="Genomic_DNA"/>
</dbReference>
<feature type="transmembrane region" description="Helical" evidence="8">
    <location>
        <begin position="150"/>
        <end position="174"/>
    </location>
</feature>
<comment type="caution">
    <text evidence="11">The sequence shown here is derived from an EMBL/GenBank/DDBJ whole genome shotgun (WGS) entry which is preliminary data.</text>
</comment>
<keyword evidence="4" id="KW-1003">Cell membrane</keyword>
<evidence type="ECO:0000256" key="5">
    <source>
        <dbReference type="ARBA" id="ARBA00022692"/>
    </source>
</evidence>
<evidence type="ECO:0000256" key="4">
    <source>
        <dbReference type="ARBA" id="ARBA00022475"/>
    </source>
</evidence>
<evidence type="ECO:0000313" key="12">
    <source>
        <dbReference type="Proteomes" id="UP001501196"/>
    </source>
</evidence>
<protein>
    <submittedName>
        <fullName evidence="11">ABC transporter permease</fullName>
    </submittedName>
</protein>
<reference evidence="12" key="1">
    <citation type="journal article" date="2019" name="Int. J. Syst. Evol. Microbiol.">
        <title>The Global Catalogue of Microorganisms (GCM) 10K type strain sequencing project: providing services to taxonomists for standard genome sequencing and annotation.</title>
        <authorList>
            <consortium name="The Broad Institute Genomics Platform"/>
            <consortium name="The Broad Institute Genome Sequencing Center for Infectious Disease"/>
            <person name="Wu L."/>
            <person name="Ma J."/>
        </authorList>
    </citation>
    <scope>NUCLEOTIDE SEQUENCE [LARGE SCALE GENOMIC DNA]</scope>
    <source>
        <strain evidence="12">JCM 15672</strain>
    </source>
</reference>
<evidence type="ECO:0000256" key="2">
    <source>
        <dbReference type="ARBA" id="ARBA00007069"/>
    </source>
</evidence>
<evidence type="ECO:0000256" key="7">
    <source>
        <dbReference type="ARBA" id="ARBA00023136"/>
    </source>
</evidence>